<accession>A0A194VKB4</accession>
<sequence length="614" mass="70215">MADSTSTQTASMASSAAQRFIDAAELLVLMGDHVSSNSSLQDLCLVNQRFNDIFSEFLYRRISLTATALQPKNVLELVHNPRLHFTRVISLYQKDMLWLDHFPDCERVDREGRAYWNLPRESMNWIEKAVVGIIRKCPNLHTLCIDSYMINEIRLERIVENGFKRPSSSQKLQCLALRLQHSVSGLRRIIRQGGEFSPSWFQDGSLRSLCLMDMNIWASQSQHENGLDNICHVLKASPNLQYLALSFKSRMPSQPRTQSLGLYGLCEYYEQIGGKPLKLKSLHLGHRLVLDHPEDYKPIRLPNPCEEAILAAVPWPGSPGTIQGVHAPPQASYIGTLTDTQCLKELHFTISNDHRSSTWRNVVDTLTWGTLSSAMFPKLEILHLDLARNIETGFEQYLKMDGTPEFLNRLHVHLEGEYFFMANLRLMSKILINPIVPDDPTTGLAPLGFYFLTKQYQEHSHKNAAPLGLPNTSTLGISVYHPHLISFAKEGLSKMVALEKLMVRLYVYREKEWGDRAEIDRKQTQAVNIAAKICPKLRYVKIEMEVFNGKDMCRLTKSMITTVAGFDRSWAIIRKRVRQTRQPKLVLLDAKEDEMLCPDNFLSQEQKMVKYVGR</sequence>
<name>A0A194VKB4_CYTMA</name>
<dbReference type="Proteomes" id="UP000078559">
    <property type="component" value="Unassembled WGS sequence"/>
</dbReference>
<reference evidence="1" key="1">
    <citation type="submission" date="2014-12" db="EMBL/GenBank/DDBJ databases">
        <title>Genome Sequence of Valsa Canker Pathogens Uncovers a Specific Adaption of Colonization on Woody Bark.</title>
        <authorList>
            <person name="Yin Z."/>
            <person name="Liu H."/>
            <person name="Gao X."/>
            <person name="Li Z."/>
            <person name="Song N."/>
            <person name="Ke X."/>
            <person name="Dai Q."/>
            <person name="Wu Y."/>
            <person name="Sun Y."/>
            <person name="Xu J.-R."/>
            <person name="Kang Z.K."/>
            <person name="Wang L."/>
            <person name="Huang L."/>
        </authorList>
    </citation>
    <scope>NUCLEOTIDE SEQUENCE [LARGE SCALE GENOMIC DNA]</scope>
    <source>
        <strain evidence="1">03-8</strain>
    </source>
</reference>
<dbReference type="AlphaFoldDB" id="A0A194VKB4"/>
<keyword evidence="2" id="KW-1185">Reference proteome</keyword>
<evidence type="ECO:0000313" key="2">
    <source>
        <dbReference type="Proteomes" id="UP000078559"/>
    </source>
</evidence>
<proteinExistence type="predicted"/>
<dbReference type="EMBL" id="KN796136">
    <property type="protein sequence ID" value="KUI64403.1"/>
    <property type="molecule type" value="Genomic_DNA"/>
</dbReference>
<evidence type="ECO:0000313" key="1">
    <source>
        <dbReference type="EMBL" id="KUI64403.1"/>
    </source>
</evidence>
<dbReference type="SUPFAM" id="SSF52047">
    <property type="entry name" value="RNI-like"/>
    <property type="match status" value="1"/>
</dbReference>
<gene>
    <name evidence="1" type="ORF">VM1G_11197</name>
</gene>
<protein>
    <submittedName>
        <fullName evidence="1">Uncharacterized protein</fullName>
    </submittedName>
</protein>
<dbReference type="OrthoDB" id="4579997at2759"/>
<organism evidence="1 2">
    <name type="scientific">Cytospora mali</name>
    <name type="common">Apple Valsa canker fungus</name>
    <name type="synonym">Valsa mali</name>
    <dbReference type="NCBI Taxonomy" id="578113"/>
    <lineage>
        <taxon>Eukaryota</taxon>
        <taxon>Fungi</taxon>
        <taxon>Dikarya</taxon>
        <taxon>Ascomycota</taxon>
        <taxon>Pezizomycotina</taxon>
        <taxon>Sordariomycetes</taxon>
        <taxon>Sordariomycetidae</taxon>
        <taxon>Diaporthales</taxon>
        <taxon>Cytosporaceae</taxon>
        <taxon>Cytospora</taxon>
    </lineage>
</organism>